<feature type="domain" description="Glycosyl hydrolase family 32 N-terminal" evidence="4">
    <location>
        <begin position="121"/>
        <end position="257"/>
    </location>
</feature>
<dbReference type="InterPro" id="IPR001362">
    <property type="entry name" value="Glyco_hydro_32"/>
</dbReference>
<evidence type="ECO:0000256" key="3">
    <source>
        <dbReference type="ARBA" id="ARBA00023295"/>
    </source>
</evidence>
<dbReference type="EC" id="3.2.1.26" evidence="1"/>
<dbReference type="CDD" id="cd08995">
    <property type="entry name" value="GH32_EcAec43-like"/>
    <property type="match status" value="1"/>
</dbReference>
<accession>A0ABS6W904</accession>
<proteinExistence type="predicted"/>
<protein>
    <recommendedName>
        <fullName evidence="1">beta-fructofuranosidase</fullName>
        <ecNumber evidence="1">3.2.1.26</ecNumber>
    </recommendedName>
</protein>
<evidence type="ECO:0000256" key="1">
    <source>
        <dbReference type="ARBA" id="ARBA00012758"/>
    </source>
</evidence>
<evidence type="ECO:0000313" key="6">
    <source>
        <dbReference type="Proteomes" id="UP000812844"/>
    </source>
</evidence>
<keyword evidence="3" id="KW-0326">Glycosidase</keyword>
<dbReference type="PANTHER" id="PTHR43101">
    <property type="entry name" value="BETA-FRUCTOSIDASE"/>
    <property type="match status" value="1"/>
</dbReference>
<dbReference type="Proteomes" id="UP000812844">
    <property type="component" value="Unassembled WGS sequence"/>
</dbReference>
<dbReference type="EMBL" id="JAHBBD010000012">
    <property type="protein sequence ID" value="MBW3082986.1"/>
    <property type="molecule type" value="Genomic_DNA"/>
</dbReference>
<name>A0ABS6W904_9BIFI</name>
<dbReference type="PANTHER" id="PTHR43101:SF1">
    <property type="entry name" value="BETA-FRUCTOSIDASE"/>
    <property type="match status" value="1"/>
</dbReference>
<reference evidence="5 6" key="1">
    <citation type="submission" date="2021-05" db="EMBL/GenBank/DDBJ databases">
        <title>Phylogenetic classification of ten novel species belonging to the genus Bifidobacterium comprising B. colchicus sp. nov., B. abeli sp. nov., B. bicoloris sp. nov., B. guerezis sp. nov., B. rosaliae sp. nov., B. santillanensis sp. nov., B. argentati sp. nov., B. amazzoni sp. nov., B. pluviali sp. nov., and B. pinnaculum sp. nov.</title>
        <authorList>
            <person name="Lugli G.A."/>
            <person name="Ruiz Garcia L."/>
            <person name="Margolles A."/>
            <person name="Ventura M."/>
        </authorList>
    </citation>
    <scope>NUCLEOTIDE SEQUENCE [LARGE SCALE GENOMIC DNA]</scope>
    <source>
        <strain evidence="5 6">6T3</strain>
    </source>
</reference>
<sequence>MSLFYTPDHAKVGDVIPFFDRRTGRFRNFYLKNWNPDAPRDQVRYGWHLMSDIHADAIEDTPVGIYGGTGSVIDVDGTYHLFYCVFDDKLHRQWIRHAVGDDLVHWKDVGEPFAPDESMYEPTDWRDPFVFLNEDEGCWWMLVAARRAGGGDRNGCVGLCVSDDLTHWRCEAPLYAPDLHQSAYECPDMFRIGDWWYLVFSNYTDGFATYYRMARSPRGPWLRPPLDTFDSRAFYAAKTGSDGTDRYIFGWNPTRGENSWDFDPAPEYCADYRTWNWGGSMVVHRLVQHADGTLGVAPAGDLPGVLGRADGATAVEPVPVQGDWRHDGDEWTGSGDGFAAALGCAMPATGYLAATLEYEGEPARFGLMLHADERLSDGYYLSFDPWHRRIEWRSGLRMHERGGQLFPYAVEMERPFAMEAGRRYRVELFVDGSAAVMYVDRDLAFGMRLYDRRPGRIGWFVEHGTVRVSDVSVLGL</sequence>
<dbReference type="SMART" id="SM00640">
    <property type="entry name" value="Glyco_32"/>
    <property type="match status" value="1"/>
</dbReference>
<evidence type="ECO:0000313" key="5">
    <source>
        <dbReference type="EMBL" id="MBW3082986.1"/>
    </source>
</evidence>
<keyword evidence="6" id="KW-1185">Reference proteome</keyword>
<comment type="caution">
    <text evidence="5">The sequence shown here is derived from an EMBL/GenBank/DDBJ whole genome shotgun (WGS) entry which is preliminary data.</text>
</comment>
<evidence type="ECO:0000259" key="4">
    <source>
        <dbReference type="Pfam" id="PF00251"/>
    </source>
</evidence>
<evidence type="ECO:0000256" key="2">
    <source>
        <dbReference type="ARBA" id="ARBA00022801"/>
    </source>
</evidence>
<dbReference type="InterPro" id="IPR051214">
    <property type="entry name" value="GH32_Enzymes"/>
</dbReference>
<dbReference type="RefSeq" id="WP_219081675.1">
    <property type="nucleotide sequence ID" value="NZ_JAHBBD010000012.1"/>
</dbReference>
<dbReference type="InterPro" id="IPR013148">
    <property type="entry name" value="Glyco_hydro_32_N"/>
</dbReference>
<organism evidence="5 6">
    <name type="scientific">Bifidobacterium phasiani</name>
    <dbReference type="NCBI Taxonomy" id="2834431"/>
    <lineage>
        <taxon>Bacteria</taxon>
        <taxon>Bacillati</taxon>
        <taxon>Actinomycetota</taxon>
        <taxon>Actinomycetes</taxon>
        <taxon>Bifidobacteriales</taxon>
        <taxon>Bifidobacteriaceae</taxon>
        <taxon>Bifidobacterium</taxon>
    </lineage>
</organism>
<keyword evidence="2" id="KW-0378">Hydrolase</keyword>
<dbReference type="Pfam" id="PF00251">
    <property type="entry name" value="Glyco_hydro_32N"/>
    <property type="match status" value="1"/>
</dbReference>
<gene>
    <name evidence="5" type="ORF">KIH73_06310</name>
</gene>